<keyword evidence="2" id="KW-1277">Toxin-antitoxin system</keyword>
<dbReference type="EMBL" id="FNED01000052">
    <property type="protein sequence ID" value="SDK38357.1"/>
    <property type="molecule type" value="Genomic_DNA"/>
</dbReference>
<comment type="similarity">
    <text evidence="1">Belongs to the HicA mRNA interferase family.</text>
</comment>
<dbReference type="InterPro" id="IPR038570">
    <property type="entry name" value="HicA_sf"/>
</dbReference>
<evidence type="ECO:0000256" key="7">
    <source>
        <dbReference type="ARBA" id="ARBA00023016"/>
    </source>
</evidence>
<dbReference type="EMBL" id="LGUG01000004">
    <property type="protein sequence ID" value="KON97459.1"/>
    <property type="molecule type" value="Genomic_DNA"/>
</dbReference>
<protein>
    <submittedName>
        <fullName evidence="9">Predicted RNA binding protein YcfA, dsRBD-like fold, HicA-like mRNA interferase family</fullName>
    </submittedName>
</protein>
<evidence type="ECO:0000256" key="6">
    <source>
        <dbReference type="ARBA" id="ARBA00022884"/>
    </source>
</evidence>
<dbReference type="Pfam" id="PF07927">
    <property type="entry name" value="HicA_toxin"/>
    <property type="match status" value="1"/>
</dbReference>
<dbReference type="AlphaFoldDB" id="A0A0D1XED2"/>
<dbReference type="GeneID" id="42307495"/>
<name>A0A0D1XED2_ANEMI</name>
<dbReference type="RefSeq" id="WP_043068763.1">
    <property type="nucleotide sequence ID" value="NZ_BJOA01000267.1"/>
</dbReference>
<keyword evidence="6" id="KW-0694">RNA-binding</keyword>
<dbReference type="STRING" id="47500.AF333_20300"/>
<evidence type="ECO:0000256" key="4">
    <source>
        <dbReference type="ARBA" id="ARBA00022759"/>
    </source>
</evidence>
<evidence type="ECO:0000313" key="11">
    <source>
        <dbReference type="Proteomes" id="UP000182836"/>
    </source>
</evidence>
<keyword evidence="5" id="KW-0378">Hydrolase</keyword>
<evidence type="ECO:0000256" key="5">
    <source>
        <dbReference type="ARBA" id="ARBA00022801"/>
    </source>
</evidence>
<dbReference type="GO" id="GO:0003729">
    <property type="term" value="F:mRNA binding"/>
    <property type="evidence" value="ECO:0007669"/>
    <property type="project" value="InterPro"/>
</dbReference>
<dbReference type="Proteomes" id="UP000182836">
    <property type="component" value="Unassembled WGS sequence"/>
</dbReference>
<sequence>MKSYSSRDLIKMVQQDGWELIRVAGSHHQYRHPSKKGILTIPHPKKDMPLKTIKSILKQAGIEG</sequence>
<dbReference type="Gene3D" id="3.30.920.30">
    <property type="entry name" value="Hypothetical protein"/>
    <property type="match status" value="1"/>
</dbReference>
<dbReference type="Proteomes" id="UP000037269">
    <property type="component" value="Unassembled WGS sequence"/>
</dbReference>
<evidence type="ECO:0000256" key="2">
    <source>
        <dbReference type="ARBA" id="ARBA00022649"/>
    </source>
</evidence>
<gene>
    <name evidence="8" type="ORF">AF333_20300</name>
    <name evidence="9" type="ORF">SAMN04487909_1522</name>
</gene>
<proteinExistence type="inferred from homology"/>
<keyword evidence="7" id="KW-0346">Stress response</keyword>
<dbReference type="OrthoDB" id="9811409at2"/>
<organism evidence="8 10">
    <name type="scientific">Aneurinibacillus migulanus</name>
    <name type="common">Bacillus migulanus</name>
    <dbReference type="NCBI Taxonomy" id="47500"/>
    <lineage>
        <taxon>Bacteria</taxon>
        <taxon>Bacillati</taxon>
        <taxon>Bacillota</taxon>
        <taxon>Bacilli</taxon>
        <taxon>Bacillales</taxon>
        <taxon>Paenibacillaceae</taxon>
        <taxon>Aneurinibacillus group</taxon>
        <taxon>Aneurinibacillus</taxon>
    </lineage>
</organism>
<keyword evidence="4" id="KW-0255">Endonuclease</keyword>
<dbReference type="SUPFAM" id="SSF54786">
    <property type="entry name" value="YcfA/nrd intein domain"/>
    <property type="match status" value="1"/>
</dbReference>
<accession>A0A0D1XED2</accession>
<dbReference type="PANTHER" id="PTHR34873">
    <property type="entry name" value="SSR1766 PROTEIN"/>
    <property type="match status" value="1"/>
</dbReference>
<evidence type="ECO:0000313" key="10">
    <source>
        <dbReference type="Proteomes" id="UP000037269"/>
    </source>
</evidence>
<reference evidence="8 10" key="1">
    <citation type="submission" date="2015-07" db="EMBL/GenBank/DDBJ databases">
        <title>Fjat-14205 dsm 2895.</title>
        <authorList>
            <person name="Liu B."/>
            <person name="Wang J."/>
            <person name="Zhu Y."/>
            <person name="Liu G."/>
            <person name="Chen Q."/>
            <person name="Chen Z."/>
            <person name="Lan J."/>
            <person name="Che J."/>
            <person name="Ge C."/>
            <person name="Shi H."/>
            <person name="Pan Z."/>
            <person name="Liu X."/>
        </authorList>
    </citation>
    <scope>NUCLEOTIDE SEQUENCE [LARGE SCALE GENOMIC DNA]</scope>
    <source>
        <strain evidence="8 10">DSM 2895</strain>
    </source>
</reference>
<dbReference type="PATRIC" id="fig|47500.8.peg.4376"/>
<dbReference type="GO" id="GO:0004519">
    <property type="term" value="F:endonuclease activity"/>
    <property type="evidence" value="ECO:0007669"/>
    <property type="project" value="UniProtKB-KW"/>
</dbReference>
<evidence type="ECO:0000256" key="1">
    <source>
        <dbReference type="ARBA" id="ARBA00006620"/>
    </source>
</evidence>
<evidence type="ECO:0000313" key="9">
    <source>
        <dbReference type="EMBL" id="SDK38357.1"/>
    </source>
</evidence>
<evidence type="ECO:0000313" key="8">
    <source>
        <dbReference type="EMBL" id="KON97459.1"/>
    </source>
</evidence>
<keyword evidence="3" id="KW-0540">Nuclease</keyword>
<evidence type="ECO:0000256" key="3">
    <source>
        <dbReference type="ARBA" id="ARBA00022722"/>
    </source>
</evidence>
<dbReference type="PANTHER" id="PTHR34873:SF3">
    <property type="entry name" value="ADDICTION MODULE TOXIN, HICA FAMILY"/>
    <property type="match status" value="1"/>
</dbReference>
<keyword evidence="10" id="KW-1185">Reference proteome</keyword>
<dbReference type="GO" id="GO:0016787">
    <property type="term" value="F:hydrolase activity"/>
    <property type="evidence" value="ECO:0007669"/>
    <property type="project" value="UniProtKB-KW"/>
</dbReference>
<reference evidence="9 11" key="2">
    <citation type="submission" date="2016-10" db="EMBL/GenBank/DDBJ databases">
        <authorList>
            <person name="de Groot N.N."/>
        </authorList>
    </citation>
    <scope>NUCLEOTIDE SEQUENCE [LARGE SCALE GENOMIC DNA]</scope>
    <source>
        <strain evidence="9 11">DSM 2895</strain>
    </source>
</reference>
<dbReference type="InterPro" id="IPR012933">
    <property type="entry name" value="HicA_mRNA_interferase"/>
</dbReference>